<dbReference type="GO" id="GO:0043176">
    <property type="term" value="F:amine binding"/>
    <property type="evidence" value="ECO:0007669"/>
    <property type="project" value="InterPro"/>
</dbReference>
<evidence type="ECO:0000313" key="3">
    <source>
        <dbReference type="EMBL" id="JAA69136.1"/>
    </source>
</evidence>
<reference evidence="3" key="1">
    <citation type="submission" date="2012-12" db="EMBL/GenBank/DDBJ databases">
        <title>Identification and characterization of a phenylalanine ammonia-lyase gene family in Isatis indigotica Fort.</title>
        <authorList>
            <person name="Liu Q."/>
            <person name="Chen J."/>
            <person name="Zhou X."/>
            <person name="Di P."/>
            <person name="Xiao Y."/>
            <person name="Xuan H."/>
            <person name="Zhang L."/>
            <person name="Chen W."/>
        </authorList>
    </citation>
    <scope>NUCLEOTIDE SEQUENCE</scope>
    <source>
        <tissue evidence="3">Salivary gland</tissue>
    </source>
</reference>
<feature type="compositionally biased region" description="Basic and acidic residues" evidence="1">
    <location>
        <begin position="269"/>
        <end position="284"/>
    </location>
</feature>
<feature type="compositionally biased region" description="Low complexity" evidence="1">
    <location>
        <begin position="291"/>
        <end position="314"/>
    </location>
</feature>
<dbReference type="InterPro" id="IPR012674">
    <property type="entry name" value="Calycin"/>
</dbReference>
<accession>A0A0K8RDK2</accession>
<feature type="signal peptide" evidence="2">
    <location>
        <begin position="1"/>
        <end position="19"/>
    </location>
</feature>
<evidence type="ECO:0000256" key="1">
    <source>
        <dbReference type="SAM" id="MobiDB-lite"/>
    </source>
</evidence>
<evidence type="ECO:0000256" key="2">
    <source>
        <dbReference type="SAM" id="SignalP"/>
    </source>
</evidence>
<dbReference type="Gene3D" id="2.40.128.20">
    <property type="match status" value="1"/>
</dbReference>
<dbReference type="InterPro" id="IPR002970">
    <property type="entry name" value="Tick_his-bd"/>
</dbReference>
<dbReference type="AlphaFoldDB" id="A0A0K8RDK2"/>
<dbReference type="GO" id="GO:0030682">
    <property type="term" value="P:symbiont-mediated perturbation of host defenses"/>
    <property type="evidence" value="ECO:0007669"/>
    <property type="project" value="InterPro"/>
</dbReference>
<feature type="chain" id="PRO_5005517006" evidence="2">
    <location>
        <begin position="20"/>
        <end position="379"/>
    </location>
</feature>
<feature type="region of interest" description="Disordered" evidence="1">
    <location>
        <begin position="247"/>
        <end position="322"/>
    </location>
</feature>
<dbReference type="SUPFAM" id="SSF50814">
    <property type="entry name" value="Lipocalins"/>
    <property type="match status" value="2"/>
</dbReference>
<name>A0A0K8RDK2_IXORI</name>
<dbReference type="EMBL" id="GADI01004672">
    <property type="protein sequence ID" value="JAA69136.1"/>
    <property type="molecule type" value="mRNA"/>
</dbReference>
<organism evidence="3">
    <name type="scientific">Ixodes ricinus</name>
    <name type="common">Common tick</name>
    <name type="synonym">Acarus ricinus</name>
    <dbReference type="NCBI Taxonomy" id="34613"/>
    <lineage>
        <taxon>Eukaryota</taxon>
        <taxon>Metazoa</taxon>
        <taxon>Ecdysozoa</taxon>
        <taxon>Arthropoda</taxon>
        <taxon>Chelicerata</taxon>
        <taxon>Arachnida</taxon>
        <taxon>Acari</taxon>
        <taxon>Parasitiformes</taxon>
        <taxon>Ixodida</taxon>
        <taxon>Ixodoidea</taxon>
        <taxon>Ixodidae</taxon>
        <taxon>Ixodinae</taxon>
        <taxon>Ixodes</taxon>
    </lineage>
</organism>
<protein>
    <submittedName>
        <fullName evidence="3">Putative salivary lipocalin</fullName>
    </submittedName>
</protein>
<proteinExistence type="evidence at transcript level"/>
<dbReference type="Pfam" id="PF02098">
    <property type="entry name" value="His_binding"/>
    <property type="match status" value="1"/>
</dbReference>
<keyword evidence="2" id="KW-0732">Signal</keyword>
<sequence length="379" mass="43489">MGLLYAVFFACIAMASCLSKEWTTQMIVKNPENDPLLNSKLGNFQNAWKSIQMTTRNTYVLMFRTKIEDYYVKCVSARASIIDKDNKTANYTITYYHEKRKSYTNVTVTLRALKQTDYLLENVLRGRFNETIPSADPIPQGSNNYIEFNDEDCTSSSSPFMDAAALERDRQNEDYLELGEPQLEMFGGYKRTDLDFYFVYSQPSCSVLRVGEECDLWLRHSDLQAVLEAAKNETEKEMALIKKKLHTEAKDRRNVPAPARNGTENEMSEDTKETEAQTHPLAERELEDSTAEASQMTEETTTTDGITSTSTTTEQCEEDEEDKKLKELAETKFEQAVFRNIPVACRFAFLQSCKYPRYVVYDETCNCTETEGDYRANVN</sequence>